<organism evidence="2 3">
    <name type="scientific">Janthinobacterium psychrotolerans</name>
    <dbReference type="NCBI Taxonomy" id="1747903"/>
    <lineage>
        <taxon>Bacteria</taxon>
        <taxon>Pseudomonadati</taxon>
        <taxon>Pseudomonadota</taxon>
        <taxon>Betaproteobacteria</taxon>
        <taxon>Burkholderiales</taxon>
        <taxon>Oxalobacteraceae</taxon>
        <taxon>Janthinobacterium</taxon>
    </lineage>
</organism>
<proteinExistence type="predicted"/>
<evidence type="ECO:0000256" key="1">
    <source>
        <dbReference type="SAM" id="MobiDB-lite"/>
    </source>
</evidence>
<dbReference type="Proteomes" id="UP000092713">
    <property type="component" value="Unassembled WGS sequence"/>
</dbReference>
<keyword evidence="3" id="KW-1185">Reference proteome</keyword>
<evidence type="ECO:0000313" key="3">
    <source>
        <dbReference type="Proteomes" id="UP000092713"/>
    </source>
</evidence>
<dbReference type="RefSeq" id="WP_065310284.1">
    <property type="nucleotide sequence ID" value="NZ_LOCQ01000061.1"/>
</dbReference>
<reference evidence="2 3" key="1">
    <citation type="submission" date="2016-04" db="EMBL/GenBank/DDBJ databases">
        <title>Draft genome sequence of Janthinobacterium psychrotolerans sp. nov., isolated from freshwater sediments in Denmark.</title>
        <authorList>
            <person name="Gong X."/>
            <person name="Skrivergaard S."/>
            <person name="Korsgaard B.S."/>
            <person name="Schreiber L."/>
            <person name="Marshall I.P."/>
            <person name="Finster K."/>
            <person name="Schramm A."/>
        </authorList>
    </citation>
    <scope>NUCLEOTIDE SEQUENCE [LARGE SCALE GENOMIC DNA]</scope>
    <source>
        <strain evidence="2 3">S3-2</strain>
    </source>
</reference>
<sequence>MMNTTEKFACAHWRKLAAGVAAGLLLTGCAMQPNGRGGVLMGLDTAELFGTPLSTFRLRDGTEGTLRKDTQGKFSIKLSQAFRVVPLANAITARVARVENVGERTVVIVETQERGCAYRYEVLAFQGTDVLQWTIGNCKDRPRVELAPDAKSLNIDFPNYNRLSRQIYTDNRLLNTSVPVPPGVDTRLVPFADDALRGTAPAIVNTPPGDAAGRVIPAPPAPAAAPAAAPKTSPRGTAKTRRQDAPAKTAVPAISLPAPRASSSAPAAAPMIFQAEEIKPVVIDLRK</sequence>
<dbReference type="PATRIC" id="fig|1747903.4.peg.835"/>
<dbReference type="OrthoDB" id="8701221at2"/>
<dbReference type="PROSITE" id="PS51257">
    <property type="entry name" value="PROKAR_LIPOPROTEIN"/>
    <property type="match status" value="1"/>
</dbReference>
<feature type="region of interest" description="Disordered" evidence="1">
    <location>
        <begin position="207"/>
        <end position="269"/>
    </location>
</feature>
<gene>
    <name evidence="2" type="ORF">ASR47_1002385</name>
</gene>
<accession>A0A1A7BUZ7</accession>
<comment type="caution">
    <text evidence="2">The sequence shown here is derived from an EMBL/GenBank/DDBJ whole genome shotgun (WGS) entry which is preliminary data.</text>
</comment>
<dbReference type="AlphaFoldDB" id="A0A1A7BUZ7"/>
<feature type="compositionally biased region" description="Low complexity" evidence="1">
    <location>
        <begin position="252"/>
        <end position="269"/>
    </location>
</feature>
<evidence type="ECO:0000313" key="2">
    <source>
        <dbReference type="EMBL" id="OBV37327.1"/>
    </source>
</evidence>
<dbReference type="EMBL" id="LOCQ01000061">
    <property type="protein sequence ID" value="OBV37327.1"/>
    <property type="molecule type" value="Genomic_DNA"/>
</dbReference>
<dbReference type="STRING" id="1747903.ASR47_1002385"/>
<protein>
    <recommendedName>
        <fullName evidence="4">Lipoprotein</fullName>
    </recommendedName>
</protein>
<name>A0A1A7BUZ7_9BURK</name>
<evidence type="ECO:0008006" key="4">
    <source>
        <dbReference type="Google" id="ProtNLM"/>
    </source>
</evidence>